<protein>
    <recommendedName>
        <fullName evidence="3">Peptidyl-prolyl cis-trans isomerase</fullName>
    </recommendedName>
</protein>
<keyword evidence="2" id="KW-1185">Reference proteome</keyword>
<dbReference type="InterPro" id="IPR027304">
    <property type="entry name" value="Trigger_fact/SurA_dom_sf"/>
</dbReference>
<dbReference type="EMBL" id="JRGF01000020">
    <property type="protein sequence ID" value="KHE40749.1"/>
    <property type="molecule type" value="Genomic_DNA"/>
</dbReference>
<evidence type="ECO:0000313" key="1">
    <source>
        <dbReference type="EMBL" id="KHE40749.1"/>
    </source>
</evidence>
<organism evidence="1 2">
    <name type="scientific">Alistipes inops</name>
    <dbReference type="NCBI Taxonomy" id="1501391"/>
    <lineage>
        <taxon>Bacteria</taxon>
        <taxon>Pseudomonadati</taxon>
        <taxon>Bacteroidota</taxon>
        <taxon>Bacteroidia</taxon>
        <taxon>Bacteroidales</taxon>
        <taxon>Rikenellaceae</taxon>
        <taxon>Alistipes</taxon>
    </lineage>
</organism>
<name>A0ABR4YGZ0_9BACT</name>
<reference evidence="1 2" key="1">
    <citation type="submission" date="2014-09" db="EMBL/GenBank/DDBJ databases">
        <title>Alistipes sp. 627, sp. nov., a novel member of the family Rikenellaceae isolated from human faeces.</title>
        <authorList>
            <person name="Shkoporov A.N."/>
            <person name="Chaplin A.V."/>
            <person name="Motuzova O.V."/>
            <person name="Kafarskaia L.I."/>
            <person name="Khokhlova E.V."/>
            <person name="Efimov B.A."/>
        </authorList>
    </citation>
    <scope>NUCLEOTIDE SEQUENCE [LARGE SCALE GENOMIC DNA]</scope>
    <source>
        <strain evidence="1 2">627</strain>
    </source>
</reference>
<comment type="caution">
    <text evidence="1">The sequence shown here is derived from an EMBL/GenBank/DDBJ whole genome shotgun (WGS) entry which is preliminary data.</text>
</comment>
<sequence length="278" mass="31763">MAAGMLLAGCRGRGLLSSDVVAQVGKTVLTEEDVTAAVPAGMSGEDSLAMVENYVETWVRRQVKLQEAERVLAETGVNIDAMVEDYRNSLLTYRLDRYYMDRVDTVVSDSLVADYYAMHQPEFRLDRDIVKGRIVRLPASFRLRTKLKELMGSPNAERQQDFLDLAVKNGLTLTVFDEWVGFDEFLNRLPTVRGKSYDYLLMGSRIEELTDGDYKYYVQITDHAAKGQQAPLEWVENVVRNIIYNKRGSDAVRRMEDSLYHAALENHTLKIYLKTNRE</sequence>
<dbReference type="SUPFAM" id="SSF109998">
    <property type="entry name" value="Triger factor/SurA peptide-binding domain-like"/>
    <property type="match status" value="1"/>
</dbReference>
<evidence type="ECO:0000313" key="2">
    <source>
        <dbReference type="Proteomes" id="UP000030889"/>
    </source>
</evidence>
<proteinExistence type="predicted"/>
<evidence type="ECO:0008006" key="3">
    <source>
        <dbReference type="Google" id="ProtNLM"/>
    </source>
</evidence>
<accession>A0ABR4YGZ0</accession>
<dbReference type="Proteomes" id="UP000030889">
    <property type="component" value="Unassembled WGS sequence"/>
</dbReference>
<gene>
    <name evidence="1" type="ORF">LG35_09725</name>
</gene>